<accession>A0ABV9Q4I7</accession>
<evidence type="ECO:0000313" key="5">
    <source>
        <dbReference type="EMBL" id="MFC4769120.1"/>
    </source>
</evidence>
<keyword evidence="6" id="KW-1185">Reference proteome</keyword>
<dbReference type="PRINTS" id="PR00037">
    <property type="entry name" value="HTHLACR"/>
</dbReference>
<sequence>MFQEERLLSILDYLEKNRKITIPEICELFDVSKDTARRDLIKLQERNAIIRTHGGALLPSRQYEVQGFHERESIESSIKEKIGKKATAFVNDHDHLLMDASTTVQNLAKFLTATNITVVTNSIDLASILLDNEETTVYLPGGKLHPKYRHLYGPSTIEKIKEYRANKVFMGVSGITSEGLFYKNEDDGATIREMIARSEQVIVLADHTKFGKQLFYRVCGLEKIDILITDKIPDENLAMKLSELKVQVVTVEEDR</sequence>
<dbReference type="InterPro" id="IPR037171">
    <property type="entry name" value="NagB/RpiA_transferase-like"/>
</dbReference>
<evidence type="ECO:0000313" key="6">
    <source>
        <dbReference type="Proteomes" id="UP001596002"/>
    </source>
</evidence>
<dbReference type="SMART" id="SM00420">
    <property type="entry name" value="HTH_DEOR"/>
    <property type="match status" value="1"/>
</dbReference>
<dbReference type="GO" id="GO:0003677">
    <property type="term" value="F:DNA binding"/>
    <property type="evidence" value="ECO:0007669"/>
    <property type="project" value="UniProtKB-KW"/>
</dbReference>
<dbReference type="Pfam" id="PF08220">
    <property type="entry name" value="HTH_DeoR"/>
    <property type="match status" value="1"/>
</dbReference>
<dbReference type="Gene3D" id="3.40.50.1360">
    <property type="match status" value="1"/>
</dbReference>
<dbReference type="InterPro" id="IPR050313">
    <property type="entry name" value="Carb_Metab_HTH_regulators"/>
</dbReference>
<gene>
    <name evidence="5" type="ORF">ACFO8Q_17455</name>
</gene>
<comment type="caution">
    <text evidence="5">The sequence shown here is derived from an EMBL/GenBank/DDBJ whole genome shotgun (WGS) entry which is preliminary data.</text>
</comment>
<dbReference type="SMART" id="SM01134">
    <property type="entry name" value="DeoRC"/>
    <property type="match status" value="1"/>
</dbReference>
<dbReference type="SUPFAM" id="SSF46785">
    <property type="entry name" value="Winged helix' DNA-binding domain"/>
    <property type="match status" value="1"/>
</dbReference>
<organism evidence="5 6">
    <name type="scientific">Effusibacillus consociatus</name>
    <dbReference type="NCBI Taxonomy" id="1117041"/>
    <lineage>
        <taxon>Bacteria</taxon>
        <taxon>Bacillati</taxon>
        <taxon>Bacillota</taxon>
        <taxon>Bacilli</taxon>
        <taxon>Bacillales</taxon>
        <taxon>Alicyclobacillaceae</taxon>
        <taxon>Effusibacillus</taxon>
    </lineage>
</organism>
<keyword evidence="1" id="KW-0805">Transcription regulation</keyword>
<dbReference type="InterPro" id="IPR001034">
    <property type="entry name" value="DeoR_HTH"/>
</dbReference>
<keyword evidence="2 5" id="KW-0238">DNA-binding</keyword>
<dbReference type="Pfam" id="PF00455">
    <property type="entry name" value="DeoRC"/>
    <property type="match status" value="1"/>
</dbReference>
<dbReference type="PROSITE" id="PS00894">
    <property type="entry name" value="HTH_DEOR_1"/>
    <property type="match status" value="1"/>
</dbReference>
<proteinExistence type="predicted"/>
<dbReference type="InterPro" id="IPR014036">
    <property type="entry name" value="DeoR-like_C"/>
</dbReference>
<evidence type="ECO:0000256" key="2">
    <source>
        <dbReference type="ARBA" id="ARBA00023125"/>
    </source>
</evidence>
<evidence type="ECO:0000256" key="1">
    <source>
        <dbReference type="ARBA" id="ARBA00023015"/>
    </source>
</evidence>
<dbReference type="PROSITE" id="PS51000">
    <property type="entry name" value="HTH_DEOR_2"/>
    <property type="match status" value="1"/>
</dbReference>
<dbReference type="InterPro" id="IPR018356">
    <property type="entry name" value="Tscrpt_reg_HTH_DeoR_CS"/>
</dbReference>
<dbReference type="Proteomes" id="UP001596002">
    <property type="component" value="Unassembled WGS sequence"/>
</dbReference>
<dbReference type="InterPro" id="IPR036390">
    <property type="entry name" value="WH_DNA-bd_sf"/>
</dbReference>
<dbReference type="Gene3D" id="1.10.10.10">
    <property type="entry name" value="Winged helix-like DNA-binding domain superfamily/Winged helix DNA-binding domain"/>
    <property type="match status" value="1"/>
</dbReference>
<protein>
    <submittedName>
        <fullName evidence="5">DeoR/GlpR family DNA-binding transcription regulator</fullName>
    </submittedName>
</protein>
<dbReference type="RefSeq" id="WP_380027281.1">
    <property type="nucleotide sequence ID" value="NZ_JBHSHC010000119.1"/>
</dbReference>
<dbReference type="PANTHER" id="PTHR30363:SF51">
    <property type="entry name" value="HTH-TYPE TRANSCRIPTIONAL REPRESSOR GLCR"/>
    <property type="match status" value="1"/>
</dbReference>
<evidence type="ECO:0000256" key="3">
    <source>
        <dbReference type="ARBA" id="ARBA00023163"/>
    </source>
</evidence>
<reference evidence="6" key="1">
    <citation type="journal article" date="2019" name="Int. J. Syst. Evol. Microbiol.">
        <title>The Global Catalogue of Microorganisms (GCM) 10K type strain sequencing project: providing services to taxonomists for standard genome sequencing and annotation.</title>
        <authorList>
            <consortium name="The Broad Institute Genomics Platform"/>
            <consortium name="The Broad Institute Genome Sequencing Center for Infectious Disease"/>
            <person name="Wu L."/>
            <person name="Ma J."/>
        </authorList>
    </citation>
    <scope>NUCLEOTIDE SEQUENCE [LARGE SCALE GENOMIC DNA]</scope>
    <source>
        <strain evidence="6">WYCCWR 12678</strain>
    </source>
</reference>
<dbReference type="EMBL" id="JBHSHC010000119">
    <property type="protein sequence ID" value="MFC4769120.1"/>
    <property type="molecule type" value="Genomic_DNA"/>
</dbReference>
<keyword evidence="3" id="KW-0804">Transcription</keyword>
<name>A0ABV9Q4I7_9BACL</name>
<dbReference type="SUPFAM" id="SSF100950">
    <property type="entry name" value="NagB/RpiA/CoA transferase-like"/>
    <property type="match status" value="1"/>
</dbReference>
<feature type="domain" description="HTH deoR-type" evidence="4">
    <location>
        <begin position="3"/>
        <end position="58"/>
    </location>
</feature>
<evidence type="ECO:0000259" key="4">
    <source>
        <dbReference type="PROSITE" id="PS51000"/>
    </source>
</evidence>
<dbReference type="InterPro" id="IPR036388">
    <property type="entry name" value="WH-like_DNA-bd_sf"/>
</dbReference>
<dbReference type="PANTHER" id="PTHR30363">
    <property type="entry name" value="HTH-TYPE TRANSCRIPTIONAL REGULATOR SRLR-RELATED"/>
    <property type="match status" value="1"/>
</dbReference>